<dbReference type="AlphaFoldDB" id="A0A6P3IL44"/>
<keyword evidence="5" id="KW-1185">Reference proteome</keyword>
<evidence type="ECO:0000313" key="5">
    <source>
        <dbReference type="Proteomes" id="UP000515208"/>
    </source>
</evidence>
<dbReference type="GO" id="GO:0003779">
    <property type="term" value="F:actin binding"/>
    <property type="evidence" value="ECO:0007669"/>
    <property type="project" value="UniProtKB-KW"/>
</dbReference>
<dbReference type="SUPFAM" id="SSF47576">
    <property type="entry name" value="Calponin-homology domain, CH-domain"/>
    <property type="match status" value="1"/>
</dbReference>
<accession>A0A6P3IL44</accession>
<reference evidence="6" key="1">
    <citation type="submission" date="2025-08" db="UniProtKB">
        <authorList>
            <consortium name="RefSeq"/>
        </authorList>
    </citation>
    <scope>IDENTIFICATION</scope>
    <source>
        <tissue evidence="6">Blood</tissue>
    </source>
</reference>
<keyword evidence="2" id="KW-0009">Actin-binding</keyword>
<gene>
    <name evidence="6" type="primary">LOC104998899</name>
</gene>
<dbReference type="Proteomes" id="UP000515208">
    <property type="component" value="Unplaced"/>
</dbReference>
<protein>
    <submittedName>
        <fullName evidence="6">Uncharacterized protein LOC104998899 isoform X1</fullName>
    </submittedName>
</protein>
<feature type="domain" description="Calponin-homology (CH)" evidence="4">
    <location>
        <begin position="43"/>
        <end position="94"/>
    </location>
</feature>
<feature type="compositionally biased region" description="Basic and acidic residues" evidence="3">
    <location>
        <begin position="7"/>
        <end position="20"/>
    </location>
</feature>
<evidence type="ECO:0000256" key="1">
    <source>
        <dbReference type="ARBA" id="ARBA00022737"/>
    </source>
</evidence>
<evidence type="ECO:0000313" key="6">
    <source>
        <dbReference type="RefSeq" id="XP_010852592.1"/>
    </source>
</evidence>
<dbReference type="InterPro" id="IPR036872">
    <property type="entry name" value="CH_dom_sf"/>
</dbReference>
<dbReference type="InterPro" id="IPR001589">
    <property type="entry name" value="Actinin_actin-bd_CS"/>
</dbReference>
<dbReference type="GeneID" id="104998899"/>
<evidence type="ECO:0000256" key="2">
    <source>
        <dbReference type="ARBA" id="ARBA00023203"/>
    </source>
</evidence>
<evidence type="ECO:0000259" key="4">
    <source>
        <dbReference type="Pfam" id="PF00307"/>
    </source>
</evidence>
<dbReference type="PROSITE" id="PS00019">
    <property type="entry name" value="ACTININ_1"/>
    <property type="match status" value="1"/>
</dbReference>
<name>A0A6P3IL44_BISBB</name>
<keyword evidence="1" id="KW-0677">Repeat</keyword>
<dbReference type="Gene3D" id="1.10.418.10">
    <property type="entry name" value="Calponin-like domain"/>
    <property type="match status" value="1"/>
</dbReference>
<dbReference type="PANTHER" id="PTHR11915">
    <property type="entry name" value="SPECTRIN/FILAMIN RELATED CYTOSKELETAL PROTEIN"/>
    <property type="match status" value="1"/>
</dbReference>
<feature type="region of interest" description="Disordered" evidence="3">
    <location>
        <begin position="1"/>
        <end position="20"/>
    </location>
</feature>
<proteinExistence type="predicted"/>
<dbReference type="RefSeq" id="XP_010852592.1">
    <property type="nucleotide sequence ID" value="XM_010854290.1"/>
</dbReference>
<organism evidence="5 6">
    <name type="scientific">Bison bison bison</name>
    <name type="common">North American plains bison</name>
    <dbReference type="NCBI Taxonomy" id="43346"/>
    <lineage>
        <taxon>Eukaryota</taxon>
        <taxon>Metazoa</taxon>
        <taxon>Chordata</taxon>
        <taxon>Craniata</taxon>
        <taxon>Vertebrata</taxon>
        <taxon>Euteleostomi</taxon>
        <taxon>Mammalia</taxon>
        <taxon>Eutheria</taxon>
        <taxon>Laurasiatheria</taxon>
        <taxon>Artiodactyla</taxon>
        <taxon>Ruminantia</taxon>
        <taxon>Pecora</taxon>
        <taxon>Bovidae</taxon>
        <taxon>Bovinae</taxon>
        <taxon>Bison</taxon>
    </lineage>
</organism>
<sequence>MSQQRLRVPEPEGLGHKRTSSEDNLYLAVLRASEGKKDERDRVQKKTFTKWVNKHLIKHWRAEAQRHISDLYEDLRDGHNLISLLEVLSGDSLVRVSARPSATLPAFPPSVSPVTAPPNSVSGLASAPCASWSVCILAWEPPDPCAWAHGPAAHRAQALTL</sequence>
<dbReference type="OrthoDB" id="9804160at2759"/>
<dbReference type="Pfam" id="PF00307">
    <property type="entry name" value="CH"/>
    <property type="match status" value="1"/>
</dbReference>
<evidence type="ECO:0000256" key="3">
    <source>
        <dbReference type="SAM" id="MobiDB-lite"/>
    </source>
</evidence>
<dbReference type="InterPro" id="IPR001715">
    <property type="entry name" value="CH_dom"/>
</dbReference>
<dbReference type="KEGG" id="bbis:104998899"/>